<evidence type="ECO:0000313" key="2">
    <source>
        <dbReference type="Proteomes" id="UP001211065"/>
    </source>
</evidence>
<proteinExistence type="predicted"/>
<dbReference type="Proteomes" id="UP001211065">
    <property type="component" value="Unassembled WGS sequence"/>
</dbReference>
<dbReference type="AlphaFoldDB" id="A0AAD5TZI6"/>
<organism evidence="1 2">
    <name type="scientific">Clydaea vesicula</name>
    <dbReference type="NCBI Taxonomy" id="447962"/>
    <lineage>
        <taxon>Eukaryota</taxon>
        <taxon>Fungi</taxon>
        <taxon>Fungi incertae sedis</taxon>
        <taxon>Chytridiomycota</taxon>
        <taxon>Chytridiomycota incertae sedis</taxon>
        <taxon>Chytridiomycetes</taxon>
        <taxon>Lobulomycetales</taxon>
        <taxon>Lobulomycetaceae</taxon>
        <taxon>Clydaea</taxon>
    </lineage>
</organism>
<gene>
    <name evidence="1" type="ORF">HK099_007771</name>
</gene>
<name>A0AAD5TZI6_9FUNG</name>
<comment type="caution">
    <text evidence="1">The sequence shown here is derived from an EMBL/GenBank/DDBJ whole genome shotgun (WGS) entry which is preliminary data.</text>
</comment>
<dbReference type="EMBL" id="JADGJW010000788">
    <property type="protein sequence ID" value="KAJ3212243.1"/>
    <property type="molecule type" value="Genomic_DNA"/>
</dbReference>
<evidence type="ECO:0000313" key="1">
    <source>
        <dbReference type="EMBL" id="KAJ3212243.1"/>
    </source>
</evidence>
<accession>A0AAD5TZI6</accession>
<reference evidence="1" key="1">
    <citation type="submission" date="2020-05" db="EMBL/GenBank/DDBJ databases">
        <title>Phylogenomic resolution of chytrid fungi.</title>
        <authorList>
            <person name="Stajich J.E."/>
            <person name="Amses K."/>
            <person name="Simmons R."/>
            <person name="Seto K."/>
            <person name="Myers J."/>
            <person name="Bonds A."/>
            <person name="Quandt C.A."/>
            <person name="Barry K."/>
            <person name="Liu P."/>
            <person name="Grigoriev I."/>
            <person name="Longcore J.E."/>
            <person name="James T.Y."/>
        </authorList>
    </citation>
    <scope>NUCLEOTIDE SEQUENCE</scope>
    <source>
        <strain evidence="1">JEL0476</strain>
    </source>
</reference>
<protein>
    <submittedName>
        <fullName evidence="1">Uncharacterized protein</fullName>
    </submittedName>
</protein>
<sequence length="395" mass="46449">MEKTKTEYLRPSPNEEKEVKLKQFQQARLTRLLQVRKQQAQIQNKKIAKYQNLLSASWNQTVKDLEDIWVVNKLERLEKLKDVAEQNESLIGLSHSEAYQIEIIEKPKIQNEKNLKKRKETEFEKKRIKTSAKILREEKYLERRKGESRNENRERIKNLELERSIKVVQNLKKNKKHYLDTVAIDNLNLQSVNLNRLTKNKLALKYKYNRDSNIESLDFDANCLHRGFPGVAVKIVKTETEKNCDLVKRNIASKNAIIQSHLNSVKLKNEELKKIENSKSAFWRYKNAVGVIEKEKSKKEMLKELDQLNKDDLKRKQENSTINSLFYRRNETLDDVEKIFRNRFIVQDVPVNLKTPKLTKSNSKGGGYTFVHDNSAENYRFGTESSDGSIKIIRT</sequence>
<keyword evidence="2" id="KW-1185">Reference proteome</keyword>